<name>A0A8T2RG83_CERRI</name>
<feature type="chain" id="PRO_5035963206" description="Pectinesterase" evidence="10">
    <location>
        <begin position="25"/>
        <end position="383"/>
    </location>
</feature>
<dbReference type="Gene3D" id="2.160.20.10">
    <property type="entry name" value="Single-stranded right-handed beta-helix, Pectin lyase-like"/>
    <property type="match status" value="1"/>
</dbReference>
<keyword evidence="10" id="KW-0732">Signal</keyword>
<dbReference type="EC" id="3.1.1.11" evidence="3 10"/>
<accession>A0A8T2RG83</accession>
<evidence type="ECO:0000256" key="6">
    <source>
        <dbReference type="ARBA" id="ARBA00023180"/>
    </source>
</evidence>
<protein>
    <recommendedName>
        <fullName evidence="3 10">Pectinesterase</fullName>
        <ecNumber evidence="3 10">3.1.1.11</ecNumber>
    </recommendedName>
</protein>
<dbReference type="InterPro" id="IPR033131">
    <property type="entry name" value="Pectinesterase_Asp_AS"/>
</dbReference>
<dbReference type="GO" id="GO:0042545">
    <property type="term" value="P:cell wall modification"/>
    <property type="evidence" value="ECO:0007669"/>
    <property type="project" value="UniProtKB-UniRule"/>
</dbReference>
<dbReference type="InterPro" id="IPR012334">
    <property type="entry name" value="Pectin_lyas_fold"/>
</dbReference>
<evidence type="ECO:0000256" key="7">
    <source>
        <dbReference type="ARBA" id="ARBA00047928"/>
    </source>
</evidence>
<dbReference type="EMBL" id="CM035432">
    <property type="protein sequence ID" value="KAH7294618.1"/>
    <property type="molecule type" value="Genomic_DNA"/>
</dbReference>
<feature type="active site" evidence="9">
    <location>
        <position position="241"/>
    </location>
</feature>
<keyword evidence="4 10" id="KW-0378">Hydrolase</keyword>
<evidence type="ECO:0000256" key="10">
    <source>
        <dbReference type="RuleBase" id="RU000589"/>
    </source>
</evidence>
<dbReference type="PROSITE" id="PS00503">
    <property type="entry name" value="PECTINESTERASE_2"/>
    <property type="match status" value="1"/>
</dbReference>
<evidence type="ECO:0000256" key="4">
    <source>
        <dbReference type="ARBA" id="ARBA00022801"/>
    </source>
</evidence>
<evidence type="ECO:0000313" key="13">
    <source>
        <dbReference type="Proteomes" id="UP000825935"/>
    </source>
</evidence>
<comment type="catalytic activity">
    <reaction evidence="7 10">
        <text>[(1-&gt;4)-alpha-D-galacturonosyl methyl ester](n) + n H2O = [(1-&gt;4)-alpha-D-galacturonosyl](n) + n methanol + n H(+)</text>
        <dbReference type="Rhea" id="RHEA:22380"/>
        <dbReference type="Rhea" id="RHEA-COMP:14570"/>
        <dbReference type="Rhea" id="RHEA-COMP:14573"/>
        <dbReference type="ChEBI" id="CHEBI:15377"/>
        <dbReference type="ChEBI" id="CHEBI:15378"/>
        <dbReference type="ChEBI" id="CHEBI:17790"/>
        <dbReference type="ChEBI" id="CHEBI:140522"/>
        <dbReference type="ChEBI" id="CHEBI:140523"/>
        <dbReference type="EC" id="3.1.1.11"/>
    </reaction>
</comment>
<proteinExistence type="inferred from homology"/>
<dbReference type="Proteomes" id="UP000825935">
    <property type="component" value="Chromosome 27"/>
</dbReference>
<dbReference type="FunFam" id="2.160.20.10:FF:000013">
    <property type="entry name" value="Pectinesterase"/>
    <property type="match status" value="1"/>
</dbReference>
<dbReference type="PANTHER" id="PTHR31321:SF130">
    <property type="entry name" value="PECTINESTERASE CATALYTIC DOMAIN-CONTAINING PROTEIN"/>
    <property type="match status" value="1"/>
</dbReference>
<dbReference type="OrthoDB" id="2019149at2759"/>
<dbReference type="GO" id="GO:0030599">
    <property type="term" value="F:pectinesterase activity"/>
    <property type="evidence" value="ECO:0007669"/>
    <property type="project" value="UniProtKB-UniRule"/>
</dbReference>
<keyword evidence="13" id="KW-1185">Reference proteome</keyword>
<gene>
    <name evidence="12" type="ORF">KP509_27G009900</name>
</gene>
<keyword evidence="6" id="KW-0325">Glycoprotein</keyword>
<feature type="domain" description="Pectinesterase catalytic" evidence="11">
    <location>
        <begin position="89"/>
        <end position="375"/>
    </location>
</feature>
<organism evidence="12 13">
    <name type="scientific">Ceratopteris richardii</name>
    <name type="common">Triangle waterfern</name>
    <dbReference type="NCBI Taxonomy" id="49495"/>
    <lineage>
        <taxon>Eukaryota</taxon>
        <taxon>Viridiplantae</taxon>
        <taxon>Streptophyta</taxon>
        <taxon>Embryophyta</taxon>
        <taxon>Tracheophyta</taxon>
        <taxon>Polypodiopsida</taxon>
        <taxon>Polypodiidae</taxon>
        <taxon>Polypodiales</taxon>
        <taxon>Pteridineae</taxon>
        <taxon>Pteridaceae</taxon>
        <taxon>Parkerioideae</taxon>
        <taxon>Ceratopteris</taxon>
    </lineage>
</organism>
<evidence type="ECO:0000256" key="5">
    <source>
        <dbReference type="ARBA" id="ARBA00023085"/>
    </source>
</evidence>
<comment type="pathway">
    <text evidence="1 10">Glycan metabolism; pectin degradation; 2-dehydro-3-deoxy-D-gluconate from pectin: step 1/5.</text>
</comment>
<evidence type="ECO:0000256" key="9">
    <source>
        <dbReference type="PROSITE-ProRule" id="PRU10040"/>
    </source>
</evidence>
<evidence type="ECO:0000313" key="12">
    <source>
        <dbReference type="EMBL" id="KAH7294618.1"/>
    </source>
</evidence>
<comment type="caution">
    <text evidence="12">The sequence shown here is derived from an EMBL/GenBank/DDBJ whole genome shotgun (WGS) entry which is preliminary data.</text>
</comment>
<evidence type="ECO:0000256" key="2">
    <source>
        <dbReference type="ARBA" id="ARBA00008891"/>
    </source>
</evidence>
<evidence type="ECO:0000256" key="8">
    <source>
        <dbReference type="ARBA" id="ARBA00057335"/>
    </source>
</evidence>
<dbReference type="PANTHER" id="PTHR31321">
    <property type="entry name" value="ACYL-COA THIOESTER HYDROLASE YBHC-RELATED"/>
    <property type="match status" value="1"/>
</dbReference>
<comment type="function">
    <text evidence="8">Acts in the modification of cell walls via demethylesterification of cell wall pectin.</text>
</comment>
<keyword evidence="5 10" id="KW-0063">Aspartyl esterase</keyword>
<dbReference type="Pfam" id="PF01095">
    <property type="entry name" value="Pectinesterase"/>
    <property type="match status" value="1"/>
</dbReference>
<evidence type="ECO:0000256" key="3">
    <source>
        <dbReference type="ARBA" id="ARBA00013229"/>
    </source>
</evidence>
<dbReference type="InterPro" id="IPR000070">
    <property type="entry name" value="Pectinesterase_cat"/>
</dbReference>
<sequence>MKTWNTVFTFILFVLVTSQMYCHAVKVLEDYLESAKETEEKWGSKNLMELAVGDEAPQEDTVLSGVVLKGLTDSLLPTFLQLETNSRTIVVDQHGKGHFRSVQAAIDSVQEDNRQWVYIRIGPGIFYEKVTVPYKKPFIAIQGAGRASTIISWKDRASKFGTANSATFTVNAPRFIAKGVGFRNAAPPPAPGTYGGQAVAVLLNGDMMAFYECGFYGAQDTLFDYYGRHYFKNCYIQGSIDFIFGHGQSFFKECRLVVTAQSGYISGSITAQNRNDPHDAGGFVFMSCTITGTGYVYLGRAWGSYSRVVFLYTYMNNIIVPDGWYDWGQPSRRGTVFYGQYKCSGPGSRRNRRVPWSHELSDAQAQPFLQLSFIGAGNWLQET</sequence>
<dbReference type="AlphaFoldDB" id="A0A8T2RG83"/>
<dbReference type="OMA" id="FMSCTIT"/>
<comment type="similarity">
    <text evidence="2">Belongs to the pectinesterase family.</text>
</comment>
<feature type="signal peptide" evidence="10">
    <location>
        <begin position="1"/>
        <end position="24"/>
    </location>
</feature>
<reference evidence="12 13" key="1">
    <citation type="submission" date="2021-08" db="EMBL/GenBank/DDBJ databases">
        <title>WGS assembly of Ceratopteris richardii.</title>
        <authorList>
            <person name="Marchant D.B."/>
            <person name="Chen G."/>
            <person name="Jenkins J."/>
            <person name="Shu S."/>
            <person name="Leebens-Mack J."/>
            <person name="Grimwood J."/>
            <person name="Schmutz J."/>
            <person name="Soltis P."/>
            <person name="Soltis D."/>
            <person name="Chen Z.-H."/>
        </authorList>
    </citation>
    <scope>NUCLEOTIDE SEQUENCE [LARGE SCALE GENOMIC DNA]</scope>
    <source>
        <strain evidence="12">Whitten #5841</strain>
        <tissue evidence="12">Leaf</tissue>
    </source>
</reference>
<dbReference type="SUPFAM" id="SSF51126">
    <property type="entry name" value="Pectin lyase-like"/>
    <property type="match status" value="1"/>
</dbReference>
<dbReference type="InterPro" id="IPR011050">
    <property type="entry name" value="Pectin_lyase_fold/virulence"/>
</dbReference>
<dbReference type="GO" id="GO:0045490">
    <property type="term" value="P:pectin catabolic process"/>
    <property type="evidence" value="ECO:0007669"/>
    <property type="project" value="UniProtKB-UniRule"/>
</dbReference>
<evidence type="ECO:0000256" key="1">
    <source>
        <dbReference type="ARBA" id="ARBA00005184"/>
    </source>
</evidence>
<evidence type="ECO:0000259" key="11">
    <source>
        <dbReference type="Pfam" id="PF01095"/>
    </source>
</evidence>